<keyword evidence="8" id="KW-0007">Acetylation</keyword>
<evidence type="ECO:0000256" key="1">
    <source>
        <dbReference type="ARBA" id="ARBA00004300"/>
    </source>
</evidence>
<dbReference type="STRING" id="113226.A0A139IE91"/>
<dbReference type="GO" id="GO:0001725">
    <property type="term" value="C:stress fiber"/>
    <property type="evidence" value="ECO:0007669"/>
    <property type="project" value="UniProtKB-SubCell"/>
</dbReference>
<dbReference type="PANTHER" id="PTHR13034:SF2">
    <property type="entry name" value="DYNACTIN SUBUNIT 4"/>
    <property type="match status" value="1"/>
</dbReference>
<name>A0A139IE91_9PEZI</name>
<accession>A0A139IE91</accession>
<feature type="compositionally biased region" description="Basic and acidic residues" evidence="14">
    <location>
        <begin position="479"/>
        <end position="491"/>
    </location>
</feature>
<keyword evidence="7" id="KW-0832">Ubl conjugation</keyword>
<comment type="subunit">
    <text evidence="13">Subunit of dynactin, a multiprotein complex part of a tripartite complex with dynein and a adapter, such as BICDL1, BICD2 or HOOK3. The dynactin complex is built around ACTR1A/ACTB filament and consists of an actin-related filament composed of a shoulder domain, a pointed end and a barbed end. Its length is defined by its flexible shoulder domain. The soulder is composed of 2 DCTN1 subunits, 4 DCTN2 and 2 DCTN3. The 4 DCNT2 (via N-terminus) bind the ACTR1A filament and act as molecular rulers to determine the length. The pointed end is important for binding dynein-dynactin cargo adapters. Consists of 4 subunits: ACTR10, DCNT4, DCTN5 and DCTN6. The barbed end is composed of a CAPZA1:CAPZB heterodimers, which binds ACTR1A/ACTB filament and dynactin and stabilizes dynactin. Interacts with ATP7B, but not ATP7A, in a copper-dependent manner. Interacts with ANK2; this interaction is required for localization at costameres. Interacts with N4BP2L1.</text>
</comment>
<dbReference type="AlphaFoldDB" id="A0A139IE91"/>
<dbReference type="InterPro" id="IPR008603">
    <property type="entry name" value="DCTN4"/>
</dbReference>
<evidence type="ECO:0000313" key="16">
    <source>
        <dbReference type="Proteomes" id="UP000073492"/>
    </source>
</evidence>
<evidence type="ECO:0000256" key="10">
    <source>
        <dbReference type="ARBA" id="ARBA00023212"/>
    </source>
</evidence>
<keyword evidence="10" id="KW-0206">Cytoskeleton</keyword>
<keyword evidence="4" id="KW-0963">Cytoplasm</keyword>
<evidence type="ECO:0000256" key="4">
    <source>
        <dbReference type="ARBA" id="ARBA00022490"/>
    </source>
</evidence>
<evidence type="ECO:0000256" key="2">
    <source>
        <dbReference type="ARBA" id="ARBA00004529"/>
    </source>
</evidence>
<evidence type="ECO:0000256" key="12">
    <source>
        <dbReference type="ARBA" id="ARBA00034864"/>
    </source>
</evidence>
<dbReference type="Pfam" id="PF05502">
    <property type="entry name" value="Dynactin_p62"/>
    <property type="match status" value="1"/>
</dbReference>
<comment type="caution">
    <text evidence="15">The sequence shown here is derived from an EMBL/GenBank/DDBJ whole genome shotgun (WGS) entry which is preliminary data.</text>
</comment>
<dbReference type="EMBL" id="LFZO01000132">
    <property type="protein sequence ID" value="KXT13010.1"/>
    <property type="molecule type" value="Genomic_DNA"/>
</dbReference>
<organism evidence="15 16">
    <name type="scientific">Pseudocercospora musae</name>
    <dbReference type="NCBI Taxonomy" id="113226"/>
    <lineage>
        <taxon>Eukaryota</taxon>
        <taxon>Fungi</taxon>
        <taxon>Dikarya</taxon>
        <taxon>Ascomycota</taxon>
        <taxon>Pezizomycotina</taxon>
        <taxon>Dothideomycetes</taxon>
        <taxon>Dothideomycetidae</taxon>
        <taxon>Mycosphaerellales</taxon>
        <taxon>Mycosphaerellaceae</taxon>
        <taxon>Pseudocercospora</taxon>
    </lineage>
</organism>
<sequence>MDLTFPYTRYACQCNGYLNDPATALFGKGKRSSQNAEDEQEDNRLFNPHEPRANYSLYPIDELLFCDECNETRCQKCWGEEMMYHYCPSCMFEVASSGVKGDGNRCVRHCYDCPVCKANLNITVLSRQPDKHLKPTDASKENGEYILMCQYCDWSSLEIGIKFSKPTKITEQLNKLWKHRGAGTAEEESPEGKQKEEPGHLAHDAAFANLTKFYREQLSESSDQPNPYSNSPYSSPANLARIMSLYGGLSYNALKKTREKPQPMREAGNLAEGLCAFTADSIPEDDEVLRRMKKMHLDGTAAPEQRFTSPHNYQARFADELWPIATPLKVKRGKRCRTCRQILARPDNKVGSARYKIRLLAITHMPRLLLRPLQPVIPAPNPSFRLRPEPLDQSKLRPYQTQQYVLTVRNPIFDPVKVTLATPTTTPGKVSSKVTILCPTFAIGATGDKWDDALETSTISSGSDGSRRAAMASLTGSADTDRQPEAGKIWEKTRNSTSVVVEIVPGSLSRGRPSVVSESNRSADEGELSEDDDVLELPIFVRVEWEHEPTELQDSEKKARGETIHKELAYWCVLGVGRIAEQ</sequence>
<feature type="compositionally biased region" description="Basic and acidic residues" evidence="14">
    <location>
        <begin position="190"/>
        <end position="199"/>
    </location>
</feature>
<keyword evidence="9" id="KW-0175">Coiled coil</keyword>
<feature type="region of interest" description="Disordered" evidence="14">
    <location>
        <begin position="509"/>
        <end position="529"/>
    </location>
</feature>
<keyword evidence="16" id="KW-1185">Reference proteome</keyword>
<evidence type="ECO:0000256" key="6">
    <source>
        <dbReference type="ARBA" id="ARBA00022553"/>
    </source>
</evidence>
<keyword evidence="5" id="KW-1017">Isopeptide bond</keyword>
<reference evidence="15 16" key="1">
    <citation type="submission" date="2015-07" db="EMBL/GenBank/DDBJ databases">
        <title>Comparative genomics of the Sigatoka disease complex on banana suggests a link between parallel evolutionary changes in Pseudocercospora fijiensis and Pseudocercospora eumusae and increased virulence on the banana host.</title>
        <authorList>
            <person name="Chang T.-C."/>
            <person name="Salvucci A."/>
            <person name="Crous P.W."/>
            <person name="Stergiopoulos I."/>
        </authorList>
    </citation>
    <scope>NUCLEOTIDE SEQUENCE [LARGE SCALE GENOMIC DNA]</scope>
    <source>
        <strain evidence="15 16">CBS 116634</strain>
    </source>
</reference>
<dbReference type="PANTHER" id="PTHR13034">
    <property type="entry name" value="DYNACTIN P62 SUBUNIT"/>
    <property type="match status" value="1"/>
</dbReference>
<keyword evidence="6" id="KW-0597">Phosphoprotein</keyword>
<proteinExistence type="inferred from homology"/>
<feature type="region of interest" description="Disordered" evidence="14">
    <location>
        <begin position="28"/>
        <end position="48"/>
    </location>
</feature>
<evidence type="ECO:0000256" key="5">
    <source>
        <dbReference type="ARBA" id="ARBA00022499"/>
    </source>
</evidence>
<evidence type="ECO:0000256" key="3">
    <source>
        <dbReference type="ARBA" id="ARBA00004657"/>
    </source>
</evidence>
<evidence type="ECO:0000313" key="15">
    <source>
        <dbReference type="EMBL" id="KXT13010.1"/>
    </source>
</evidence>
<evidence type="ECO:0000256" key="9">
    <source>
        <dbReference type="ARBA" id="ARBA00023054"/>
    </source>
</evidence>
<gene>
    <name evidence="15" type="ORF">AC579_3341</name>
</gene>
<evidence type="ECO:0000256" key="8">
    <source>
        <dbReference type="ARBA" id="ARBA00022990"/>
    </source>
</evidence>
<feature type="region of interest" description="Disordered" evidence="14">
    <location>
        <begin position="458"/>
        <end position="491"/>
    </location>
</feature>
<evidence type="ECO:0000256" key="13">
    <source>
        <dbReference type="ARBA" id="ARBA00093507"/>
    </source>
</evidence>
<evidence type="ECO:0000256" key="7">
    <source>
        <dbReference type="ARBA" id="ARBA00022843"/>
    </source>
</evidence>
<dbReference type="GO" id="GO:0005869">
    <property type="term" value="C:dynactin complex"/>
    <property type="evidence" value="ECO:0007669"/>
    <property type="project" value="InterPro"/>
</dbReference>
<comment type="subcellular location">
    <subcellularLocation>
        <location evidence="1">Cytoplasm</location>
        <location evidence="1">Cytoskeleton</location>
        <location evidence="1">Microtubule organizing center</location>
        <location evidence="1">Centrosome</location>
    </subcellularLocation>
    <subcellularLocation>
        <location evidence="2">Cytoplasm</location>
        <location evidence="2">Cytoskeleton</location>
        <location evidence="2">Stress fiber</location>
    </subcellularLocation>
    <subcellularLocation>
        <location evidence="3">Cytoplasm</location>
        <location evidence="3">Myofibril</location>
    </subcellularLocation>
</comment>
<protein>
    <recommendedName>
        <fullName evidence="12">Dynactin subunit 4</fullName>
    </recommendedName>
</protein>
<comment type="similarity">
    <text evidence="11">Belongs to the dynactin subunit 4 family.</text>
</comment>
<evidence type="ECO:0000256" key="11">
    <source>
        <dbReference type="ARBA" id="ARBA00034776"/>
    </source>
</evidence>
<evidence type="ECO:0000256" key="14">
    <source>
        <dbReference type="SAM" id="MobiDB-lite"/>
    </source>
</evidence>
<dbReference type="Proteomes" id="UP000073492">
    <property type="component" value="Unassembled WGS sequence"/>
</dbReference>
<dbReference type="OrthoDB" id="283815at2759"/>
<feature type="region of interest" description="Disordered" evidence="14">
    <location>
        <begin position="180"/>
        <end position="199"/>
    </location>
</feature>